<protein>
    <submittedName>
        <fullName evidence="3">Uncharacterized protein</fullName>
    </submittedName>
</protein>
<evidence type="ECO:0000313" key="3">
    <source>
        <dbReference type="WBParaSite" id="jg14810.2"/>
    </source>
</evidence>
<dbReference type="AlphaFoldDB" id="A0A915D1E0"/>
<accession>A0A915D1E0</accession>
<evidence type="ECO:0000313" key="2">
    <source>
        <dbReference type="Proteomes" id="UP000887574"/>
    </source>
</evidence>
<evidence type="ECO:0000256" key="1">
    <source>
        <dbReference type="SAM" id="MobiDB-lite"/>
    </source>
</evidence>
<dbReference type="WBParaSite" id="jg14810.2">
    <property type="protein sequence ID" value="jg14810.2"/>
    <property type="gene ID" value="jg14810"/>
</dbReference>
<reference evidence="3" key="1">
    <citation type="submission" date="2022-11" db="UniProtKB">
        <authorList>
            <consortium name="WormBaseParasite"/>
        </authorList>
    </citation>
    <scope>IDENTIFICATION</scope>
</reference>
<feature type="region of interest" description="Disordered" evidence="1">
    <location>
        <begin position="606"/>
        <end position="625"/>
    </location>
</feature>
<keyword evidence="2" id="KW-1185">Reference proteome</keyword>
<dbReference type="Proteomes" id="UP000887574">
    <property type="component" value="Unplaced"/>
</dbReference>
<sequence>MALCHVFQASLEDCSAATHLNFYGNSDGLLRHHWWSSMASLVDLGGLLKNLRRTFMVFQMGFYGTAGGLLHRLRWSSIAPQFRCISTASQMEYYSDSGGRISGKRHLWWTSTASQVEFFRNSGGLIWHLRRIYMASRLNFHGVLGGRISETQVDLYGISGGRMRHLRWTSKATQADLYGISAGPMRHLKWTSKETQGIPGRLLGRLRCVDFYDISSRLPRHLWWTYAATQVDFESGSGGLLKRLRLTSMASQVDFYGISDELLKRLRLSSAASQVDFYGTSGGLLKRLRWTYMASQVDFIVILGELIWHLSWSSTASRLELYGVLGGLFIDSGGLKWHLRQTLKLFKMWAFMGSQLDFFGIFRLTSTAFQVKFCSGIDGLLLHLRLTFMVFLVDYYDISCELLLRISYSSGLPRHLGQTSTTTQVTSTASQVHFYGFPGGFKWTSSLIQVDFYNNSSRILRHLMCTSTASQVDFYGFSGGLNWTFTTIQVVLQILRWSSAALQVDFYGSSGGLLWLTAMEQIRNAYAGCGSDDEDVGKSRKRKAYSTEWKLEVQRMHPGLVRKERICCCSKIRQELARVKKSFLVVGVLFDSKIWTGNWHRGSVSKEEEATSVPPYHSTASRKNV</sequence>
<organism evidence="2 3">
    <name type="scientific">Ditylenchus dipsaci</name>
    <dbReference type="NCBI Taxonomy" id="166011"/>
    <lineage>
        <taxon>Eukaryota</taxon>
        <taxon>Metazoa</taxon>
        <taxon>Ecdysozoa</taxon>
        <taxon>Nematoda</taxon>
        <taxon>Chromadorea</taxon>
        <taxon>Rhabditida</taxon>
        <taxon>Tylenchina</taxon>
        <taxon>Tylenchomorpha</taxon>
        <taxon>Sphaerularioidea</taxon>
        <taxon>Anguinidae</taxon>
        <taxon>Anguininae</taxon>
        <taxon>Ditylenchus</taxon>
    </lineage>
</organism>
<name>A0A915D1E0_9BILA</name>
<proteinExistence type="predicted"/>